<dbReference type="Proteomes" id="UP000239549">
    <property type="component" value="Unassembled WGS sequence"/>
</dbReference>
<feature type="transmembrane region" description="Helical" evidence="6">
    <location>
        <begin position="131"/>
        <end position="152"/>
    </location>
</feature>
<comment type="subcellular location">
    <subcellularLocation>
        <location evidence="1">Membrane</location>
        <topology evidence="1">Multi-pass membrane protein</topology>
    </subcellularLocation>
</comment>
<keyword evidence="8" id="KW-1185">Reference proteome</keyword>
<organism evidence="7 8">
    <name type="scientific">Desulfocucumis palustris</name>
    <dbReference type="NCBI Taxonomy" id="1898651"/>
    <lineage>
        <taxon>Bacteria</taxon>
        <taxon>Bacillati</taxon>
        <taxon>Bacillota</taxon>
        <taxon>Clostridia</taxon>
        <taxon>Eubacteriales</taxon>
        <taxon>Desulfocucumaceae</taxon>
        <taxon>Desulfocucumis</taxon>
    </lineage>
</organism>
<dbReference type="InterPro" id="IPR022301">
    <property type="entry name" value="Integral_membrane_YjbE"/>
</dbReference>
<evidence type="ECO:0000256" key="2">
    <source>
        <dbReference type="ARBA" id="ARBA00007511"/>
    </source>
</evidence>
<dbReference type="OrthoDB" id="5295733at2"/>
<name>A0A2L2XA36_9FIRM</name>
<feature type="transmembrane region" description="Helical" evidence="6">
    <location>
        <begin position="105"/>
        <end position="125"/>
    </location>
</feature>
<dbReference type="PANTHER" id="PTHR30238">
    <property type="entry name" value="MEMBRANE BOUND PREDICTED REDOX MODULATOR"/>
    <property type="match status" value="1"/>
</dbReference>
<protein>
    <submittedName>
        <fullName evidence="7">Integral membrane protein</fullName>
    </submittedName>
</protein>
<dbReference type="RefSeq" id="WP_104371395.1">
    <property type="nucleotide sequence ID" value="NZ_BFAV01000071.1"/>
</dbReference>
<dbReference type="NCBIfam" id="TIGR03717">
    <property type="entry name" value="R_switched_YjbE"/>
    <property type="match status" value="1"/>
</dbReference>
<dbReference type="AlphaFoldDB" id="A0A2L2XA36"/>
<dbReference type="InterPro" id="IPR005496">
    <property type="entry name" value="Integral_membrane_TerC"/>
</dbReference>
<feature type="transmembrane region" description="Helical" evidence="6">
    <location>
        <begin position="67"/>
        <end position="84"/>
    </location>
</feature>
<accession>A0A2L2XA36</accession>
<feature type="transmembrane region" description="Helical" evidence="6">
    <location>
        <begin position="6"/>
        <end position="28"/>
    </location>
</feature>
<evidence type="ECO:0000313" key="7">
    <source>
        <dbReference type="EMBL" id="GBF32930.1"/>
    </source>
</evidence>
<gene>
    <name evidence="7" type="ORF">DCCM_2027</name>
</gene>
<feature type="transmembrane region" description="Helical" evidence="6">
    <location>
        <begin position="197"/>
        <end position="216"/>
    </location>
</feature>
<keyword evidence="5 6" id="KW-0472">Membrane</keyword>
<comment type="caution">
    <text evidence="7">The sequence shown here is derived from an EMBL/GenBank/DDBJ whole genome shotgun (WGS) entry which is preliminary data.</text>
</comment>
<dbReference type="PANTHER" id="PTHR30238:SF4">
    <property type="entry name" value="SLL1022 PROTEIN"/>
    <property type="match status" value="1"/>
</dbReference>
<comment type="similarity">
    <text evidence="2">Belongs to the TerC family.</text>
</comment>
<dbReference type="Pfam" id="PF03741">
    <property type="entry name" value="TerC"/>
    <property type="match status" value="1"/>
</dbReference>
<proteinExistence type="inferred from homology"/>
<reference evidence="8" key="1">
    <citation type="submission" date="2018-02" db="EMBL/GenBank/DDBJ databases">
        <title>Genome sequence of Desulfocucumis palustris strain NAW-5.</title>
        <authorList>
            <person name="Watanabe M."/>
            <person name="Kojima H."/>
            <person name="Fukui M."/>
        </authorList>
    </citation>
    <scope>NUCLEOTIDE SEQUENCE [LARGE SCALE GENOMIC DNA]</scope>
    <source>
        <strain evidence="8">NAW-5</strain>
    </source>
</reference>
<evidence type="ECO:0000256" key="5">
    <source>
        <dbReference type="ARBA" id="ARBA00023136"/>
    </source>
</evidence>
<sequence length="223" mass="23677">MEQLAILFSIILINFVLSGDNAVVIAMASRRLPPARQRAAIFIGSAGAIILRLVLTAVIVLVLKIPFLQAAGGILLVYLAMKLLKPEDSEDCTKSAGSLAEAIKIIIVADLIMSLDNTLAIAAVSKGNWTLLIIGLATSIPIIIFCSSIILYFMKKFPVILYIGAGILGWTGGEMLVEDKKLGHLLQTHLTGSGLDGIITIAAPALITLAVIMRGLTANYAKR</sequence>
<evidence type="ECO:0000313" key="8">
    <source>
        <dbReference type="Proteomes" id="UP000239549"/>
    </source>
</evidence>
<dbReference type="EMBL" id="BFAV01000071">
    <property type="protein sequence ID" value="GBF32930.1"/>
    <property type="molecule type" value="Genomic_DNA"/>
</dbReference>
<evidence type="ECO:0000256" key="1">
    <source>
        <dbReference type="ARBA" id="ARBA00004141"/>
    </source>
</evidence>
<feature type="transmembrane region" description="Helical" evidence="6">
    <location>
        <begin position="40"/>
        <end position="61"/>
    </location>
</feature>
<evidence type="ECO:0000256" key="4">
    <source>
        <dbReference type="ARBA" id="ARBA00022989"/>
    </source>
</evidence>
<keyword evidence="4 6" id="KW-1133">Transmembrane helix</keyword>
<evidence type="ECO:0000256" key="3">
    <source>
        <dbReference type="ARBA" id="ARBA00022692"/>
    </source>
</evidence>
<dbReference type="GO" id="GO:0016020">
    <property type="term" value="C:membrane"/>
    <property type="evidence" value="ECO:0007669"/>
    <property type="project" value="UniProtKB-SubCell"/>
</dbReference>
<evidence type="ECO:0000256" key="6">
    <source>
        <dbReference type="SAM" id="Phobius"/>
    </source>
</evidence>
<feature type="transmembrane region" description="Helical" evidence="6">
    <location>
        <begin position="159"/>
        <end position="177"/>
    </location>
</feature>
<keyword evidence="3 6" id="KW-0812">Transmembrane</keyword>